<dbReference type="InterPro" id="IPR013087">
    <property type="entry name" value="Znf_C2H2_type"/>
</dbReference>
<dbReference type="PROSITE" id="PS50157">
    <property type="entry name" value="ZINC_FINGER_C2H2_2"/>
    <property type="match status" value="2"/>
</dbReference>
<keyword evidence="8" id="KW-1185">Reference proteome</keyword>
<keyword evidence="1" id="KW-0479">Metal-binding</keyword>
<sequence>PKEEIEIYDEPICFTGRSYPVKHEKLAFIEQEITLTEGKTYQCSRCDKAFSQNRGLKSHQKTHTEEKRYQCSQCDKAFWRKDNLISHQKTHTDEKPYKCS</sequence>
<dbReference type="InterPro" id="IPR036236">
    <property type="entry name" value="Znf_C2H2_sf"/>
</dbReference>
<dbReference type="FunFam" id="3.30.160.60:FF:000478">
    <property type="entry name" value="Zinc finger protein 133"/>
    <property type="match status" value="2"/>
</dbReference>
<keyword evidence="2" id="KW-0677">Repeat</keyword>
<keyword evidence="3 5" id="KW-0863">Zinc-finger</keyword>
<dbReference type="GO" id="GO:0000978">
    <property type="term" value="F:RNA polymerase II cis-regulatory region sequence-specific DNA binding"/>
    <property type="evidence" value="ECO:0007669"/>
    <property type="project" value="TreeGrafter"/>
</dbReference>
<evidence type="ECO:0000256" key="1">
    <source>
        <dbReference type="ARBA" id="ARBA00022723"/>
    </source>
</evidence>
<dbReference type="Proteomes" id="UP001497623">
    <property type="component" value="Unassembled WGS sequence"/>
</dbReference>
<dbReference type="Gene3D" id="3.30.160.60">
    <property type="entry name" value="Classic Zinc Finger"/>
    <property type="match status" value="2"/>
</dbReference>
<dbReference type="Pfam" id="PF00096">
    <property type="entry name" value="zf-C2H2"/>
    <property type="match status" value="2"/>
</dbReference>
<accession>A0AAV2QV30</accession>
<proteinExistence type="predicted"/>
<dbReference type="AlphaFoldDB" id="A0AAV2QV30"/>
<dbReference type="EMBL" id="CAXKWB010010659">
    <property type="protein sequence ID" value="CAL4098813.1"/>
    <property type="molecule type" value="Genomic_DNA"/>
</dbReference>
<feature type="non-terminal residue" evidence="7">
    <location>
        <position position="1"/>
    </location>
</feature>
<dbReference type="PANTHER" id="PTHR23226:SF4">
    <property type="entry name" value="ZINC FINGER PROTEIN 449"/>
    <property type="match status" value="1"/>
</dbReference>
<dbReference type="GO" id="GO:0000981">
    <property type="term" value="F:DNA-binding transcription factor activity, RNA polymerase II-specific"/>
    <property type="evidence" value="ECO:0007669"/>
    <property type="project" value="TreeGrafter"/>
</dbReference>
<evidence type="ECO:0000256" key="3">
    <source>
        <dbReference type="ARBA" id="ARBA00022771"/>
    </source>
</evidence>
<dbReference type="SMART" id="SM00355">
    <property type="entry name" value="ZnF_C2H2"/>
    <property type="match status" value="2"/>
</dbReference>
<feature type="domain" description="C2H2-type" evidence="6">
    <location>
        <begin position="41"/>
        <end position="68"/>
    </location>
</feature>
<feature type="domain" description="C2H2-type" evidence="6">
    <location>
        <begin position="69"/>
        <end position="96"/>
    </location>
</feature>
<keyword evidence="4" id="KW-0862">Zinc</keyword>
<comment type="caution">
    <text evidence="7">The sequence shown here is derived from an EMBL/GenBank/DDBJ whole genome shotgun (WGS) entry which is preliminary data.</text>
</comment>
<dbReference type="GO" id="GO:0008270">
    <property type="term" value="F:zinc ion binding"/>
    <property type="evidence" value="ECO:0007669"/>
    <property type="project" value="UniProtKB-KW"/>
</dbReference>
<gene>
    <name evidence="7" type="ORF">MNOR_LOCUS16331</name>
</gene>
<dbReference type="PROSITE" id="PS00028">
    <property type="entry name" value="ZINC_FINGER_C2H2_1"/>
    <property type="match status" value="2"/>
</dbReference>
<evidence type="ECO:0000313" key="8">
    <source>
        <dbReference type="Proteomes" id="UP001497623"/>
    </source>
</evidence>
<name>A0AAV2QV30_MEGNR</name>
<evidence type="ECO:0000313" key="7">
    <source>
        <dbReference type="EMBL" id="CAL4098813.1"/>
    </source>
</evidence>
<evidence type="ECO:0000256" key="4">
    <source>
        <dbReference type="ARBA" id="ARBA00022833"/>
    </source>
</evidence>
<organism evidence="7 8">
    <name type="scientific">Meganyctiphanes norvegica</name>
    <name type="common">Northern krill</name>
    <name type="synonym">Thysanopoda norvegica</name>
    <dbReference type="NCBI Taxonomy" id="48144"/>
    <lineage>
        <taxon>Eukaryota</taxon>
        <taxon>Metazoa</taxon>
        <taxon>Ecdysozoa</taxon>
        <taxon>Arthropoda</taxon>
        <taxon>Crustacea</taxon>
        <taxon>Multicrustacea</taxon>
        <taxon>Malacostraca</taxon>
        <taxon>Eumalacostraca</taxon>
        <taxon>Eucarida</taxon>
        <taxon>Euphausiacea</taxon>
        <taxon>Euphausiidae</taxon>
        <taxon>Meganyctiphanes</taxon>
    </lineage>
</organism>
<evidence type="ECO:0000259" key="6">
    <source>
        <dbReference type="PROSITE" id="PS50157"/>
    </source>
</evidence>
<protein>
    <recommendedName>
        <fullName evidence="6">C2H2-type domain-containing protein</fullName>
    </recommendedName>
</protein>
<reference evidence="7 8" key="1">
    <citation type="submission" date="2024-05" db="EMBL/GenBank/DDBJ databases">
        <authorList>
            <person name="Wallberg A."/>
        </authorList>
    </citation>
    <scope>NUCLEOTIDE SEQUENCE [LARGE SCALE GENOMIC DNA]</scope>
</reference>
<evidence type="ECO:0000256" key="5">
    <source>
        <dbReference type="PROSITE-ProRule" id="PRU00042"/>
    </source>
</evidence>
<dbReference type="SUPFAM" id="SSF57667">
    <property type="entry name" value="beta-beta-alpha zinc fingers"/>
    <property type="match status" value="1"/>
</dbReference>
<dbReference type="PANTHER" id="PTHR23226">
    <property type="entry name" value="ZINC FINGER AND SCAN DOMAIN-CONTAINING"/>
    <property type="match status" value="1"/>
</dbReference>
<evidence type="ECO:0000256" key="2">
    <source>
        <dbReference type="ARBA" id="ARBA00022737"/>
    </source>
</evidence>